<name>K4AIX2_SETIT</name>
<evidence type="ECO:0000313" key="2">
    <source>
        <dbReference type="EnsemblPlants" id="KQK88027"/>
    </source>
</evidence>
<evidence type="ECO:0000313" key="3">
    <source>
        <dbReference type="Proteomes" id="UP000004995"/>
    </source>
</evidence>
<protein>
    <submittedName>
        <fullName evidence="2">Uncharacterized protein</fullName>
    </submittedName>
</protein>
<organism evidence="2 3">
    <name type="scientific">Setaria italica</name>
    <name type="common">Foxtail millet</name>
    <name type="synonym">Panicum italicum</name>
    <dbReference type="NCBI Taxonomy" id="4555"/>
    <lineage>
        <taxon>Eukaryota</taxon>
        <taxon>Viridiplantae</taxon>
        <taxon>Streptophyta</taxon>
        <taxon>Embryophyta</taxon>
        <taxon>Tracheophyta</taxon>
        <taxon>Spermatophyta</taxon>
        <taxon>Magnoliopsida</taxon>
        <taxon>Liliopsida</taxon>
        <taxon>Poales</taxon>
        <taxon>Poaceae</taxon>
        <taxon>PACMAD clade</taxon>
        <taxon>Panicoideae</taxon>
        <taxon>Panicodae</taxon>
        <taxon>Paniceae</taxon>
        <taxon>Cenchrinae</taxon>
        <taxon>Setaria</taxon>
    </lineage>
</organism>
<proteinExistence type="predicted"/>
<dbReference type="InParanoid" id="K4AIX2"/>
<evidence type="ECO:0000256" key="1">
    <source>
        <dbReference type="SAM" id="MobiDB-lite"/>
    </source>
</evidence>
<dbReference type="EnsemblPlants" id="KQK88027">
    <property type="protein sequence ID" value="KQK88027"/>
    <property type="gene ID" value="SETIT_038835mg"/>
</dbReference>
<dbReference type="AlphaFoldDB" id="K4AIX2"/>
<dbReference type="EMBL" id="AGNK02005476">
    <property type="status" value="NOT_ANNOTATED_CDS"/>
    <property type="molecule type" value="Genomic_DNA"/>
</dbReference>
<feature type="compositionally biased region" description="Basic and acidic residues" evidence="1">
    <location>
        <begin position="167"/>
        <end position="176"/>
    </location>
</feature>
<dbReference type="HOGENOM" id="CLU_991788_0_0_1"/>
<accession>K4AIX2</accession>
<feature type="compositionally biased region" description="Low complexity" evidence="1">
    <location>
        <begin position="197"/>
        <end position="209"/>
    </location>
</feature>
<dbReference type="Gramene" id="KQK88027">
    <property type="protein sequence ID" value="KQK88027"/>
    <property type="gene ID" value="SETIT_038835mg"/>
</dbReference>
<feature type="compositionally biased region" description="Gly residues" evidence="1">
    <location>
        <begin position="244"/>
        <end position="254"/>
    </location>
</feature>
<reference evidence="3" key="1">
    <citation type="journal article" date="2012" name="Nat. Biotechnol.">
        <title>Reference genome sequence of the model plant Setaria.</title>
        <authorList>
            <person name="Bennetzen J.L."/>
            <person name="Schmutz J."/>
            <person name="Wang H."/>
            <person name="Percifield R."/>
            <person name="Hawkins J."/>
            <person name="Pontaroli A.C."/>
            <person name="Estep M."/>
            <person name="Feng L."/>
            <person name="Vaughn J.N."/>
            <person name="Grimwood J."/>
            <person name="Jenkins J."/>
            <person name="Barry K."/>
            <person name="Lindquist E."/>
            <person name="Hellsten U."/>
            <person name="Deshpande S."/>
            <person name="Wang X."/>
            <person name="Wu X."/>
            <person name="Mitros T."/>
            <person name="Triplett J."/>
            <person name="Yang X."/>
            <person name="Ye C.Y."/>
            <person name="Mauro-Herrera M."/>
            <person name="Wang L."/>
            <person name="Li P."/>
            <person name="Sharma M."/>
            <person name="Sharma R."/>
            <person name="Ronald P.C."/>
            <person name="Panaud O."/>
            <person name="Kellogg E.A."/>
            <person name="Brutnell T.P."/>
            <person name="Doust A.N."/>
            <person name="Tuskan G.A."/>
            <person name="Rokhsar D."/>
            <person name="Devos K.M."/>
        </authorList>
    </citation>
    <scope>NUCLEOTIDE SEQUENCE [LARGE SCALE GENOMIC DNA]</scope>
    <source>
        <strain evidence="3">cv. Yugu1</strain>
    </source>
</reference>
<feature type="region of interest" description="Disordered" evidence="1">
    <location>
        <begin position="167"/>
        <end position="281"/>
    </location>
</feature>
<sequence>MRRVPYHATTQLQESTRRVPYHTTTQLQESTRRVPYHAITDRWSQKRIRPNVDELPALLPKYDFFGSAPIGTLSTGGNAEAARGQHSHVWPHVGAVAHHRSPRGPAQIRKETGQPVMGDQIRLQRIADPPPAGLTVRGAGSPALPPCEMTRANPDEQVQLPLPPRWPEPHAEHCSEHSYPPTCRSMQARGRSGGQPGSCTTSPSTPASTMDGEETQVRMQREEEDATGAAWSRHWSPPPLPAGCSGGGPRGTAGGDLRAAGWGAPRVAPQRSAEGRACLDT</sequence>
<keyword evidence="3" id="KW-1185">Reference proteome</keyword>
<reference evidence="2" key="2">
    <citation type="submission" date="2018-08" db="UniProtKB">
        <authorList>
            <consortium name="EnsemblPlants"/>
        </authorList>
    </citation>
    <scope>IDENTIFICATION</scope>
    <source>
        <strain evidence="2">Yugu1</strain>
    </source>
</reference>
<dbReference type="Proteomes" id="UP000004995">
    <property type="component" value="Unassembled WGS sequence"/>
</dbReference>